<dbReference type="PROSITE" id="PS50005">
    <property type="entry name" value="TPR"/>
    <property type="match status" value="2"/>
</dbReference>
<dbReference type="EMBL" id="NIOJ01000025">
    <property type="protein sequence ID" value="PNT98668.1"/>
    <property type="molecule type" value="Genomic_DNA"/>
</dbReference>
<evidence type="ECO:0008006" key="6">
    <source>
        <dbReference type="Google" id="ProtNLM"/>
    </source>
</evidence>
<dbReference type="AlphaFoldDB" id="A0A2K2FDK4"/>
<feature type="repeat" description="TPR" evidence="3">
    <location>
        <begin position="22"/>
        <end position="55"/>
    </location>
</feature>
<dbReference type="SMART" id="SM00028">
    <property type="entry name" value="TPR"/>
    <property type="match status" value="4"/>
</dbReference>
<dbReference type="PANTHER" id="PTHR45586:SF1">
    <property type="entry name" value="LIPOPOLYSACCHARIDE ASSEMBLY PROTEIN B"/>
    <property type="match status" value="1"/>
</dbReference>
<gene>
    <name evidence="4" type="ORF">CDQ84_10515</name>
</gene>
<dbReference type="Pfam" id="PF13181">
    <property type="entry name" value="TPR_8"/>
    <property type="match status" value="1"/>
</dbReference>
<keyword evidence="5" id="KW-1185">Reference proteome</keyword>
<dbReference type="InterPro" id="IPR013105">
    <property type="entry name" value="TPR_2"/>
</dbReference>
<protein>
    <recommendedName>
        <fullName evidence="6">Tetratricopeptide repeat protein</fullName>
    </recommendedName>
</protein>
<evidence type="ECO:0000256" key="3">
    <source>
        <dbReference type="PROSITE-ProRule" id="PRU00339"/>
    </source>
</evidence>
<keyword evidence="1" id="KW-0677">Repeat</keyword>
<feature type="repeat" description="TPR" evidence="3">
    <location>
        <begin position="91"/>
        <end position="124"/>
    </location>
</feature>
<dbReference type="InterPro" id="IPR019734">
    <property type="entry name" value="TPR_rpt"/>
</dbReference>
<evidence type="ECO:0000256" key="2">
    <source>
        <dbReference type="ARBA" id="ARBA00022803"/>
    </source>
</evidence>
<evidence type="ECO:0000256" key="1">
    <source>
        <dbReference type="ARBA" id="ARBA00022737"/>
    </source>
</evidence>
<accession>A0A2K2FDK4</accession>
<dbReference type="InterPro" id="IPR051012">
    <property type="entry name" value="CellSynth/LPSAsmb/PSIAsmb"/>
</dbReference>
<dbReference type="InterPro" id="IPR011990">
    <property type="entry name" value="TPR-like_helical_dom_sf"/>
</dbReference>
<proteinExistence type="predicted"/>
<evidence type="ECO:0000313" key="4">
    <source>
        <dbReference type="EMBL" id="PNT98668.1"/>
    </source>
</evidence>
<evidence type="ECO:0000313" key="5">
    <source>
        <dbReference type="Proteomes" id="UP000236151"/>
    </source>
</evidence>
<dbReference type="Pfam" id="PF14559">
    <property type="entry name" value="TPR_19"/>
    <property type="match status" value="1"/>
</dbReference>
<dbReference type="KEGG" id="cthd:CDO33_17930"/>
<keyword evidence="2 3" id="KW-0802">TPR repeat</keyword>
<name>A0A2K2FDK4_9CLOT</name>
<dbReference type="Pfam" id="PF07719">
    <property type="entry name" value="TPR_2"/>
    <property type="match status" value="1"/>
</dbReference>
<dbReference type="SUPFAM" id="SSF48452">
    <property type="entry name" value="TPR-like"/>
    <property type="match status" value="1"/>
</dbReference>
<dbReference type="PANTHER" id="PTHR45586">
    <property type="entry name" value="TPR REPEAT-CONTAINING PROTEIN PA4667"/>
    <property type="match status" value="1"/>
</dbReference>
<dbReference type="Gene3D" id="1.25.40.10">
    <property type="entry name" value="Tetratricopeptide repeat domain"/>
    <property type="match status" value="1"/>
</dbReference>
<dbReference type="Proteomes" id="UP000236151">
    <property type="component" value="Unassembled WGS sequence"/>
</dbReference>
<organism evidence="4 5">
    <name type="scientific">Clostridium thermosuccinogenes</name>
    <dbReference type="NCBI Taxonomy" id="84032"/>
    <lineage>
        <taxon>Bacteria</taxon>
        <taxon>Bacillati</taxon>
        <taxon>Bacillota</taxon>
        <taxon>Clostridia</taxon>
        <taxon>Eubacteriales</taxon>
        <taxon>Clostridiaceae</taxon>
        <taxon>Clostridium</taxon>
    </lineage>
</organism>
<sequence length="391" mass="45643">MVFAMVGDILKKGRIIPFEQGAEICFRSGLKYADRRQFDKALKYFNKAVQIEPFNADYQFNLATVYAELQDIRKSNEILMGILVNINPALTECYFAMGCNYFDLQDMKKARECFEKYVYHDPEGIFADDAYDILYYLKFYDGAQGRKRKGKNSSRLAREGKKLLDDLKFDEAYNKLEKALEEDHGSVDARNDLAVLCFLNGDIERAISLEKSALILQRDNPFSLCNLAVLYSYKGDEEKLNYQLDSLTYSPVDFRKQLREIEEMYKKLCEVAKAVDVHRLTDSIEGILEGMEKKSIKWEKEWDDVIECAVQNRETIYRAGYEKELRSIWMNYIRRIDPDTAPVIRKREVWAAVLEYVYCRRHLIRVSKSSLAKKYSVSPSSISYRLKDFGI</sequence>
<reference evidence="4 5" key="1">
    <citation type="submission" date="2017-06" db="EMBL/GenBank/DDBJ databases">
        <title>Investigating the central metabolism of Clostridium thermosuccinogenes.</title>
        <authorList>
            <person name="Koendjbiharie J.G."/>
            <person name="van Kranenburg R."/>
        </authorList>
    </citation>
    <scope>NUCLEOTIDE SEQUENCE [LARGE SCALE GENOMIC DNA]</scope>
    <source>
        <strain evidence="4 5">DSM 5806</strain>
    </source>
</reference>
<comment type="caution">
    <text evidence="4">The sequence shown here is derived from an EMBL/GenBank/DDBJ whole genome shotgun (WGS) entry which is preliminary data.</text>
</comment>